<gene>
    <name evidence="2" type="ORF">A2V80_00950</name>
</gene>
<keyword evidence="1" id="KW-0472">Membrane</keyword>
<dbReference type="EMBL" id="MGFU01000035">
    <property type="protein sequence ID" value="OGM12544.1"/>
    <property type="molecule type" value="Genomic_DNA"/>
</dbReference>
<evidence type="ECO:0000256" key="1">
    <source>
        <dbReference type="SAM" id="Phobius"/>
    </source>
</evidence>
<name>A0A1F7XBY0_9BACT</name>
<evidence type="ECO:0000313" key="3">
    <source>
        <dbReference type="Proteomes" id="UP000179013"/>
    </source>
</evidence>
<reference evidence="2 3" key="1">
    <citation type="journal article" date="2016" name="Nat. Commun.">
        <title>Thousands of microbial genomes shed light on interconnected biogeochemical processes in an aquifer system.</title>
        <authorList>
            <person name="Anantharaman K."/>
            <person name="Brown C.T."/>
            <person name="Hug L.A."/>
            <person name="Sharon I."/>
            <person name="Castelle C.J."/>
            <person name="Probst A.J."/>
            <person name="Thomas B.C."/>
            <person name="Singh A."/>
            <person name="Wilkins M.J."/>
            <person name="Karaoz U."/>
            <person name="Brodie E.L."/>
            <person name="Williams K.H."/>
            <person name="Hubbard S.S."/>
            <person name="Banfield J.F."/>
        </authorList>
    </citation>
    <scope>NUCLEOTIDE SEQUENCE [LARGE SCALE GENOMIC DNA]</scope>
</reference>
<keyword evidence="1" id="KW-1133">Transmembrane helix</keyword>
<protein>
    <submittedName>
        <fullName evidence="2">Uncharacterized protein</fullName>
    </submittedName>
</protein>
<organism evidence="2 3">
    <name type="scientific">Candidatus Woesebacteria bacterium RBG_16_39_8b</name>
    <dbReference type="NCBI Taxonomy" id="1802482"/>
    <lineage>
        <taxon>Bacteria</taxon>
        <taxon>Candidatus Woeseibacteriota</taxon>
    </lineage>
</organism>
<accession>A0A1F7XBY0</accession>
<keyword evidence="1" id="KW-0812">Transmembrane</keyword>
<dbReference type="AlphaFoldDB" id="A0A1F7XBY0"/>
<dbReference type="Proteomes" id="UP000179013">
    <property type="component" value="Unassembled WGS sequence"/>
</dbReference>
<comment type="caution">
    <text evidence="2">The sequence shown here is derived from an EMBL/GenBank/DDBJ whole genome shotgun (WGS) entry which is preliminary data.</text>
</comment>
<feature type="transmembrane region" description="Helical" evidence="1">
    <location>
        <begin position="12"/>
        <end position="33"/>
    </location>
</feature>
<evidence type="ECO:0000313" key="2">
    <source>
        <dbReference type="EMBL" id="OGM12544.1"/>
    </source>
</evidence>
<sequence>MRKTSNQRGDILPAILIISTAFIMVIYGLLFILTLQFDFAERQTAGELAIDIAEAGVNYYRWHLAHDPEDFADGTGVEGQTYEHDYLDPQGASVGNFSLEIISPSQGSSIVTIRSTGSSNNYPNVTRTIEAKYGRRSFAEFSFISNASTWYGTNITVNGKVHSNNGVRMDGRNTSLVTSSQETYTCGSETGCYGQSSCNSPCSWSSSTATCSCPGVWGGGPDSGLWQYPATQFYFENVSFDFGQMQDDADTDGLWLPTSDYAGYHLLFLSNGTVRVYEVTSTNYYNGYDSSDGCQRRYQRIVNESLIGTYNVSDVPIIFAEDYLWVEGTVRGRVTVVAAGFPVETSVVDIWIPNNILYTTNDGSDVLGLIAQRDIYFARTVPENFQINAVLFAQGGHVIRHSYSSSCGGSSTHNVKDALTIVGSVISSTKPYWNWGSGPTSGFITRTVTYDPNVLYNPPPYFPTSGEYEFISWSEE</sequence>
<proteinExistence type="predicted"/>